<dbReference type="PANTHER" id="PTHR47199:SF2">
    <property type="entry name" value="PHOTOSYSTEM II STABILITY_ASSEMBLY FACTOR HCF136, CHLOROPLASTIC"/>
    <property type="match status" value="1"/>
</dbReference>
<dbReference type="AlphaFoldDB" id="A0A563U307"/>
<dbReference type="SUPFAM" id="SSF110296">
    <property type="entry name" value="Oligoxyloglucan reducing end-specific cellobiohydrolase"/>
    <property type="match status" value="1"/>
</dbReference>
<dbReference type="EMBL" id="VOEJ01000008">
    <property type="protein sequence ID" value="TWR25715.1"/>
    <property type="molecule type" value="Genomic_DNA"/>
</dbReference>
<dbReference type="OrthoDB" id="9813892at2"/>
<evidence type="ECO:0000313" key="2">
    <source>
        <dbReference type="EMBL" id="TWR25715.1"/>
    </source>
</evidence>
<dbReference type="Proteomes" id="UP000320042">
    <property type="component" value="Unassembled WGS sequence"/>
</dbReference>
<gene>
    <name evidence="2" type="ORF">FPZ43_15620</name>
</gene>
<dbReference type="PANTHER" id="PTHR47199">
    <property type="entry name" value="PHOTOSYSTEM II STABILITY/ASSEMBLY FACTOR HCF136, CHLOROPLASTIC"/>
    <property type="match status" value="1"/>
</dbReference>
<feature type="domain" description="Photosynthesis system II assembly factor Ycf48/Hcf136-like" evidence="1">
    <location>
        <begin position="31"/>
        <end position="112"/>
    </location>
</feature>
<sequence length="337" mass="36057">MKSYLNVILIFTFCVINLMLKAQQITPISQSVNVSIRGMSIVNEQVAWVSGTKGSVGLTIDGGLSWKWQQVKGFEKSDFRGIEAFSEKEAVIIGSGTPAVILKTLDGGKNWAVKFNITDTTYFLDAIAFSDKNHGFILGDPINGKFLMLETLNAGEDWLPVKNAPDALKGEAAFAASGTCLRVSKNIGVVTGGSVSRLLISPVKNIKWAAIKLPLTNGSPSMGAFSLSGTEKPMIVVGGNYAKDTITDSVAYVISKSKKAQQGLFPVKGPAGYQSCVEHIKGAIYISTGTSGSNITTDGGKTWTKFDDVSYNVCRKSTNGKLILFAGDRGRIGLFKF</sequence>
<evidence type="ECO:0000313" key="3">
    <source>
        <dbReference type="Proteomes" id="UP000320042"/>
    </source>
</evidence>
<comment type="caution">
    <text evidence="2">The sequence shown here is derived from an EMBL/GenBank/DDBJ whole genome shotgun (WGS) entry which is preliminary data.</text>
</comment>
<name>A0A563U307_9SPHI</name>
<evidence type="ECO:0000259" key="1">
    <source>
        <dbReference type="Pfam" id="PF14870"/>
    </source>
</evidence>
<dbReference type="Pfam" id="PF14870">
    <property type="entry name" value="PSII_BNR"/>
    <property type="match status" value="1"/>
</dbReference>
<dbReference type="InterPro" id="IPR028203">
    <property type="entry name" value="PSII_CF48-like_dom"/>
</dbReference>
<proteinExistence type="predicted"/>
<protein>
    <submittedName>
        <fullName evidence="2">Oxidoreductase</fullName>
    </submittedName>
</protein>
<accession>A0A563U307</accession>
<reference evidence="2 3" key="1">
    <citation type="submission" date="2019-07" db="EMBL/GenBank/DDBJ databases">
        <authorList>
            <person name="Kim J."/>
        </authorList>
    </citation>
    <scope>NUCLEOTIDE SEQUENCE [LARGE SCALE GENOMIC DNA]</scope>
    <source>
        <strain evidence="3">dk17</strain>
    </source>
</reference>
<organism evidence="2 3">
    <name type="scientific">Mucilaginibacter pallidiroseus</name>
    <dbReference type="NCBI Taxonomy" id="2599295"/>
    <lineage>
        <taxon>Bacteria</taxon>
        <taxon>Pseudomonadati</taxon>
        <taxon>Bacteroidota</taxon>
        <taxon>Sphingobacteriia</taxon>
        <taxon>Sphingobacteriales</taxon>
        <taxon>Sphingobacteriaceae</taxon>
        <taxon>Mucilaginibacter</taxon>
    </lineage>
</organism>
<keyword evidence="3" id="KW-1185">Reference proteome</keyword>